<organism evidence="1 2">
    <name type="scientific">Fodinisporobacter ferrooxydans</name>
    <dbReference type="NCBI Taxonomy" id="2901836"/>
    <lineage>
        <taxon>Bacteria</taxon>
        <taxon>Bacillati</taxon>
        <taxon>Bacillota</taxon>
        <taxon>Bacilli</taxon>
        <taxon>Bacillales</taxon>
        <taxon>Alicyclobacillaceae</taxon>
        <taxon>Fodinisporobacter</taxon>
    </lineage>
</organism>
<dbReference type="RefSeq" id="WP_347437511.1">
    <property type="nucleotide sequence ID" value="NZ_CP089291.1"/>
</dbReference>
<evidence type="ECO:0000313" key="2">
    <source>
        <dbReference type="Proteomes" id="UP000830167"/>
    </source>
</evidence>
<accession>A0ABY4CK37</accession>
<reference evidence="1" key="1">
    <citation type="submission" date="2021-12" db="EMBL/GenBank/DDBJ databases">
        <title>Alicyclobacillaceae gen. nov., sp. nov., isolated from chalcocite enrichment system.</title>
        <authorList>
            <person name="Jiang Z."/>
        </authorList>
    </citation>
    <scope>NUCLEOTIDE SEQUENCE</scope>
    <source>
        <strain evidence="1">MYW30-H2</strain>
    </source>
</reference>
<protein>
    <submittedName>
        <fullName evidence="1">Uncharacterized protein</fullName>
    </submittedName>
</protein>
<proteinExistence type="predicted"/>
<gene>
    <name evidence="1" type="ORF">LSG31_00585</name>
</gene>
<evidence type="ECO:0000313" key="1">
    <source>
        <dbReference type="EMBL" id="UOF90815.1"/>
    </source>
</evidence>
<dbReference type="Proteomes" id="UP000830167">
    <property type="component" value="Chromosome"/>
</dbReference>
<dbReference type="EMBL" id="CP089291">
    <property type="protein sequence ID" value="UOF90815.1"/>
    <property type="molecule type" value="Genomic_DNA"/>
</dbReference>
<sequence>MIDMLGRWTEKEIEFLKSNYKSMDHIELSQKLGRTRNSVRSKCHKLGFINLVRWTKAEDGKLRSLYESLNGKPIDLNKIAKAMKRSKNSIACRAWELGLCEQSRPHSQETIELLKDIRKEWFETHEHPRGFKGHTHGLKARENISESSKRMWNNPEHIVNSEEFRQEISDRASKSAVKRARERPESIRSRAHSGFRDDIGMYVRSRWEANVARYLNFLKDQKKIYKWEYEPDTFWFEKIKRGTRSYTPDFKIWDTEDSDSYYWEVKGYMDQKSRTKLDRMKKYFPNVRIELICKKEYKEICKFSGLIIGWEED</sequence>
<name>A0ABY4CK37_9BACL</name>
<keyword evidence="2" id="KW-1185">Reference proteome</keyword>
<dbReference type="Gene3D" id="3.40.91.30">
    <property type="match status" value="1"/>
</dbReference>